<comment type="caution">
    <text evidence="2">The sequence shown here is derived from an EMBL/GenBank/DDBJ whole genome shotgun (WGS) entry which is preliminary data.</text>
</comment>
<feature type="transmembrane region" description="Helical" evidence="1">
    <location>
        <begin position="509"/>
        <end position="526"/>
    </location>
</feature>
<keyword evidence="1" id="KW-1133">Transmembrane helix</keyword>
<feature type="transmembrane region" description="Helical" evidence="1">
    <location>
        <begin position="343"/>
        <end position="364"/>
    </location>
</feature>
<evidence type="ECO:0000313" key="2">
    <source>
        <dbReference type="EMBL" id="MCK9686105.1"/>
    </source>
</evidence>
<reference evidence="2" key="1">
    <citation type="submission" date="2021-11" db="EMBL/GenBank/DDBJ databases">
        <title>BS-T2-15 a new species belonging to the Comamonadaceae family isolated from the soil of a French oak forest.</title>
        <authorList>
            <person name="Mieszkin S."/>
            <person name="Alain K."/>
        </authorList>
    </citation>
    <scope>NUCLEOTIDE SEQUENCE</scope>
    <source>
        <strain evidence="2">BS-T2-15</strain>
    </source>
</reference>
<keyword evidence="1" id="KW-0472">Membrane</keyword>
<dbReference type="EMBL" id="JAJLJH010000002">
    <property type="protein sequence ID" value="MCK9686105.1"/>
    <property type="molecule type" value="Genomic_DNA"/>
</dbReference>
<keyword evidence="1" id="KW-0812">Transmembrane</keyword>
<evidence type="ECO:0000313" key="3">
    <source>
        <dbReference type="Proteomes" id="UP001139353"/>
    </source>
</evidence>
<name>A0A9X2C2J5_9BURK</name>
<accession>A0A9X2C2J5</accession>
<evidence type="ECO:0008006" key="4">
    <source>
        <dbReference type="Google" id="ProtNLM"/>
    </source>
</evidence>
<sequence>MNEPAAESPAIDRLPMIIGVTGHRDLVETEIEPLKAAVRDCLMQLRQLCPDTPLILLSSLAEGADQLVAGVALDMGIRLVAPLPMEIPEYEKDFRHDADAVPGPDTSDKFEALLKRANPRFALPLVAGNNGASISQQGPARDAQYAQAGAYIVRNSHVLLALWDGHTPEVEPVGGTAHVVRYRLDGLPPRSSANLLDVNDAGPLIHIVCSRQASPPAVGKPASIRMLMPTESGSDDSEPILGARLASTPIATGLRRLDTYNRQARALARRHPSRLRLHADDPAPSEDSLPSGPAGRLILRQYVTADRLAILFYARRRWVNRALFSIVVLAVAFVAVYEHFFAHALMLSLYLGAMALAWLIFWVAKHFDFHNKHLDYRALAEGLRVQLFWCLAGVADDVSDRYLRKQRTELEWLREALRTQVLLQQWEARCVPADEDPGRLLETIERWTLPRWVVREHKFFSDATNSNHGKTELREKLEDSLLVAGLLLAGVALAMQLKELFEHLRNKLIVLMVLAPTIAAALSGYSKQMAFVPQAKRYQWMAALFDRARQRLKEALDAKDLDAAQRLLVELGTEALSENGDWVMMHREREPEAPTAG</sequence>
<feature type="transmembrane region" description="Helical" evidence="1">
    <location>
        <begin position="318"/>
        <end position="337"/>
    </location>
</feature>
<dbReference type="Proteomes" id="UP001139353">
    <property type="component" value="Unassembled WGS sequence"/>
</dbReference>
<dbReference type="Gene3D" id="3.40.50.450">
    <property type="match status" value="1"/>
</dbReference>
<dbReference type="RefSeq" id="WP_275682135.1">
    <property type="nucleotide sequence ID" value="NZ_JAJLJH010000002.1"/>
</dbReference>
<organism evidence="2 3">
    <name type="scientific">Scleromatobacter humisilvae</name>
    <dbReference type="NCBI Taxonomy" id="2897159"/>
    <lineage>
        <taxon>Bacteria</taxon>
        <taxon>Pseudomonadati</taxon>
        <taxon>Pseudomonadota</taxon>
        <taxon>Betaproteobacteria</taxon>
        <taxon>Burkholderiales</taxon>
        <taxon>Sphaerotilaceae</taxon>
        <taxon>Scleromatobacter</taxon>
    </lineage>
</organism>
<protein>
    <recommendedName>
        <fullName evidence="4">SMODS and SLOG-associating 2TM effector domain-containing protein</fullName>
    </recommendedName>
</protein>
<keyword evidence="3" id="KW-1185">Reference proteome</keyword>
<feature type="transmembrane region" description="Helical" evidence="1">
    <location>
        <begin position="480"/>
        <end position="497"/>
    </location>
</feature>
<evidence type="ECO:0000256" key="1">
    <source>
        <dbReference type="SAM" id="Phobius"/>
    </source>
</evidence>
<dbReference type="AlphaFoldDB" id="A0A9X2C2J5"/>
<gene>
    <name evidence="2" type="ORF">LPC04_10345</name>
</gene>
<proteinExistence type="predicted"/>